<dbReference type="Gene3D" id="2.180.10.10">
    <property type="entry name" value="RHS repeat-associated core"/>
    <property type="match status" value="1"/>
</dbReference>
<gene>
    <name evidence="1" type="ORF">EG359_09075</name>
</gene>
<organism evidence="1 2">
    <name type="scientific">Chryseobacterium joostei</name>
    <dbReference type="NCBI Taxonomy" id="112234"/>
    <lineage>
        <taxon>Bacteria</taxon>
        <taxon>Pseudomonadati</taxon>
        <taxon>Bacteroidota</taxon>
        <taxon>Flavobacteriia</taxon>
        <taxon>Flavobacteriales</taxon>
        <taxon>Weeksellaceae</taxon>
        <taxon>Chryseobacterium group</taxon>
        <taxon>Chryseobacterium</taxon>
    </lineage>
</organism>
<evidence type="ECO:0000313" key="2">
    <source>
        <dbReference type="Proteomes" id="UP000279541"/>
    </source>
</evidence>
<accession>A0ABN5SCC1</accession>
<evidence type="ECO:0000313" key="1">
    <source>
        <dbReference type="EMBL" id="AZA99759.1"/>
    </source>
</evidence>
<keyword evidence="2" id="KW-1185">Reference proteome</keyword>
<reference evidence="1 2" key="1">
    <citation type="submission" date="2018-11" db="EMBL/GenBank/DDBJ databases">
        <title>Proposal to divide the Flavobacteriaceae and reorganize its genera based on Amino Acid Identity values calculated from whole genome sequences.</title>
        <authorList>
            <person name="Nicholson A.C."/>
            <person name="Gulvik C.A."/>
            <person name="Whitney A.M."/>
            <person name="Humrighouse B.W."/>
            <person name="Bell M."/>
            <person name="Holmes B."/>
            <person name="Steigerwalt A.G."/>
            <person name="Villarma A."/>
            <person name="Sheth M."/>
            <person name="Batra D."/>
            <person name="Pryor J."/>
            <person name="Bernardet J.-F."/>
            <person name="Hugo C."/>
            <person name="Kampfer P."/>
            <person name="Newman J."/>
            <person name="McQuiston J.R."/>
        </authorList>
    </citation>
    <scope>NUCLEOTIDE SEQUENCE [LARGE SCALE GENOMIC DNA]</scope>
    <source>
        <strain evidence="1 2">DSM 16927</strain>
    </source>
</reference>
<proteinExistence type="predicted"/>
<dbReference type="InterPro" id="IPR022385">
    <property type="entry name" value="Rhs_assc_core"/>
</dbReference>
<dbReference type="RefSeq" id="WP_076352520.1">
    <property type="nucleotide sequence ID" value="NZ_CP033926.1"/>
</dbReference>
<dbReference type="Proteomes" id="UP000279541">
    <property type="component" value="Chromosome"/>
</dbReference>
<name>A0ABN5SCC1_9FLAO</name>
<dbReference type="EMBL" id="CP033926">
    <property type="protein sequence ID" value="AZA99759.1"/>
    <property type="molecule type" value="Genomic_DNA"/>
</dbReference>
<protein>
    <recommendedName>
        <fullName evidence="3">RHS repeat-associated core domain-containing protein</fullName>
    </recommendedName>
</protein>
<dbReference type="NCBIfam" id="TIGR03696">
    <property type="entry name" value="Rhs_assc_core"/>
    <property type="match status" value="1"/>
</dbReference>
<sequence length="273" mass="29651">MQETGFLDFGSRQYMNDLNRWFSPDPLSEEFPDWSPYNYAFNNPIRNIDPDGNAPEDVIDGGDEDCCNDFFTGIKEGISGRIQGIKSFINDPVGTTKNAVSDYTWSDYVDGTANSLTMGIYGTAKTGGKAIQGDYRGAGRDVGEKAFDMATVSATAGAVKGIKAIKPTTLYRGVNEGHAGYLEALQGKATPAEHNGGNTNSNYTSWTKNKEVAKNYSLRPNGNGVILKKTVPVYKTVKSPSLKNVNLKQTPGKIVNEQEILLRGKVRGAKITN</sequence>
<evidence type="ECO:0008006" key="3">
    <source>
        <dbReference type="Google" id="ProtNLM"/>
    </source>
</evidence>